<dbReference type="AlphaFoldDB" id="A0A0P9A6H7"/>
<keyword evidence="1" id="KW-0175">Coiled coil</keyword>
<dbReference type="OrthoDB" id="7357196at2759"/>
<proteinExistence type="predicted"/>
<feature type="coiled-coil region" evidence="1">
    <location>
        <begin position="87"/>
        <end position="129"/>
    </location>
</feature>
<dbReference type="SMART" id="SM00034">
    <property type="entry name" value="CLECT"/>
    <property type="match status" value="1"/>
</dbReference>
<keyword evidence="5" id="KW-1185">Reference proteome</keyword>
<dbReference type="GeneID" id="6498688"/>
<evidence type="ECO:0000256" key="1">
    <source>
        <dbReference type="SAM" id="Coils"/>
    </source>
</evidence>
<dbReference type="InterPro" id="IPR001304">
    <property type="entry name" value="C-type_lectin-like"/>
</dbReference>
<dbReference type="InParanoid" id="A0A0P9A6H7"/>
<feature type="signal peptide" evidence="2">
    <location>
        <begin position="1"/>
        <end position="16"/>
    </location>
</feature>
<name>A0A0P9A6H7_DROAN</name>
<dbReference type="Gene3D" id="3.10.100.10">
    <property type="entry name" value="Mannose-Binding Protein A, subunit A"/>
    <property type="match status" value="1"/>
</dbReference>
<dbReference type="KEGG" id="dan:6498688"/>
<dbReference type="SUPFAM" id="SSF56436">
    <property type="entry name" value="C-type lectin-like"/>
    <property type="match status" value="1"/>
</dbReference>
<feature type="chain" id="PRO_5006155074" description="C-type lectin domain-containing protein" evidence="2">
    <location>
        <begin position="17"/>
        <end position="301"/>
    </location>
</feature>
<sequence>MFKFAILFVIICVVWALPQETNEASILKTPVNNSTELNDTKNRLDWLESQQAILQNAQFRIEASLYYNNLTWNKLIPEYFQERWNNAENNLENLEAAQHLIQEYLETYRSDFEKLQNNTERQLSDLQNTSSRTENSIETKNLAWEKVVPQDLTARLARIESQVKETLSKVTATQQIPPNFVKIGTRYFYIEKSIKLNWFGASHFCRRMGGDLATIENEMEQSLLRIKLTKSPYWIGITDLEQENVFVSAATGKRAPFLKWAPNEPNNDNNQDCVTLKSYQDMDDNWCTRELYFVCQANTNK</sequence>
<protein>
    <recommendedName>
        <fullName evidence="3">C-type lectin domain-containing protein</fullName>
    </recommendedName>
</protein>
<accession>A0A0P9A6H7</accession>
<dbReference type="InterPro" id="IPR050111">
    <property type="entry name" value="C-type_lectin/snaclec_domain"/>
</dbReference>
<evidence type="ECO:0000313" key="5">
    <source>
        <dbReference type="Proteomes" id="UP000007801"/>
    </source>
</evidence>
<feature type="domain" description="C-type lectin" evidence="3">
    <location>
        <begin position="183"/>
        <end position="296"/>
    </location>
</feature>
<gene>
    <name evidence="4" type="primary">Dana\GF15884</name>
    <name evidence="4" type="synonym">dana_GLEANR_16646</name>
    <name evidence="4" type="ORF">GF15884</name>
</gene>
<dbReference type="EMBL" id="CH902620">
    <property type="protein sequence ID" value="KPU74032.1"/>
    <property type="molecule type" value="Genomic_DNA"/>
</dbReference>
<evidence type="ECO:0000256" key="2">
    <source>
        <dbReference type="SAM" id="SignalP"/>
    </source>
</evidence>
<organism evidence="4 5">
    <name type="scientific">Drosophila ananassae</name>
    <name type="common">Fruit fly</name>
    <dbReference type="NCBI Taxonomy" id="7217"/>
    <lineage>
        <taxon>Eukaryota</taxon>
        <taxon>Metazoa</taxon>
        <taxon>Ecdysozoa</taxon>
        <taxon>Arthropoda</taxon>
        <taxon>Hexapoda</taxon>
        <taxon>Insecta</taxon>
        <taxon>Pterygota</taxon>
        <taxon>Neoptera</taxon>
        <taxon>Endopterygota</taxon>
        <taxon>Diptera</taxon>
        <taxon>Brachycera</taxon>
        <taxon>Muscomorpha</taxon>
        <taxon>Ephydroidea</taxon>
        <taxon>Drosophilidae</taxon>
        <taxon>Drosophila</taxon>
        <taxon>Sophophora</taxon>
    </lineage>
</organism>
<evidence type="ECO:0000313" key="4">
    <source>
        <dbReference type="EMBL" id="KPU74032.1"/>
    </source>
</evidence>
<keyword evidence="2" id="KW-0732">Signal</keyword>
<dbReference type="InterPro" id="IPR016187">
    <property type="entry name" value="CTDL_fold"/>
</dbReference>
<dbReference type="CDD" id="cd00037">
    <property type="entry name" value="CLECT"/>
    <property type="match status" value="1"/>
</dbReference>
<dbReference type="PROSITE" id="PS50041">
    <property type="entry name" value="C_TYPE_LECTIN_2"/>
    <property type="match status" value="1"/>
</dbReference>
<dbReference type="Pfam" id="PF00059">
    <property type="entry name" value="Lectin_C"/>
    <property type="match status" value="1"/>
</dbReference>
<dbReference type="STRING" id="7217.A0A0P9A6H7"/>
<evidence type="ECO:0000259" key="3">
    <source>
        <dbReference type="PROSITE" id="PS50041"/>
    </source>
</evidence>
<dbReference type="Proteomes" id="UP000007801">
    <property type="component" value="Unassembled WGS sequence"/>
</dbReference>
<dbReference type="PANTHER" id="PTHR22803">
    <property type="entry name" value="MANNOSE, PHOSPHOLIPASE, LECTIN RECEPTOR RELATED"/>
    <property type="match status" value="1"/>
</dbReference>
<dbReference type="SMR" id="A0A0P9A6H7"/>
<reference evidence="4 5" key="1">
    <citation type="journal article" date="2007" name="Nature">
        <title>Evolution of genes and genomes on the Drosophila phylogeny.</title>
        <authorList>
            <consortium name="Drosophila 12 Genomes Consortium"/>
            <person name="Clark A.G."/>
            <person name="Eisen M.B."/>
            <person name="Smith D.R."/>
            <person name="Bergman C.M."/>
            <person name="Oliver B."/>
            <person name="Markow T.A."/>
            <person name="Kaufman T.C."/>
            <person name="Kellis M."/>
            <person name="Gelbart W."/>
            <person name="Iyer V.N."/>
            <person name="Pollard D.A."/>
            <person name="Sackton T.B."/>
            <person name="Larracuente A.M."/>
            <person name="Singh N.D."/>
            <person name="Abad J.P."/>
            <person name="Abt D.N."/>
            <person name="Adryan B."/>
            <person name="Aguade M."/>
            <person name="Akashi H."/>
            <person name="Anderson W.W."/>
            <person name="Aquadro C.F."/>
            <person name="Ardell D.H."/>
            <person name="Arguello R."/>
            <person name="Artieri C.G."/>
            <person name="Barbash D.A."/>
            <person name="Barker D."/>
            <person name="Barsanti P."/>
            <person name="Batterham P."/>
            <person name="Batzoglou S."/>
            <person name="Begun D."/>
            <person name="Bhutkar A."/>
            <person name="Blanco E."/>
            <person name="Bosak S.A."/>
            <person name="Bradley R.K."/>
            <person name="Brand A.D."/>
            <person name="Brent M.R."/>
            <person name="Brooks A.N."/>
            <person name="Brown R.H."/>
            <person name="Butlin R.K."/>
            <person name="Caggese C."/>
            <person name="Calvi B.R."/>
            <person name="Bernardo de Carvalho A."/>
            <person name="Caspi A."/>
            <person name="Castrezana S."/>
            <person name="Celniker S.E."/>
            <person name="Chang J.L."/>
            <person name="Chapple C."/>
            <person name="Chatterji S."/>
            <person name="Chinwalla A."/>
            <person name="Civetta A."/>
            <person name="Clifton S.W."/>
            <person name="Comeron J.M."/>
            <person name="Costello J.C."/>
            <person name="Coyne J.A."/>
            <person name="Daub J."/>
            <person name="David R.G."/>
            <person name="Delcher A.L."/>
            <person name="Delehaunty K."/>
            <person name="Do C.B."/>
            <person name="Ebling H."/>
            <person name="Edwards K."/>
            <person name="Eickbush T."/>
            <person name="Evans J.D."/>
            <person name="Filipski A."/>
            <person name="Findeiss S."/>
            <person name="Freyhult E."/>
            <person name="Fulton L."/>
            <person name="Fulton R."/>
            <person name="Garcia A.C."/>
            <person name="Gardiner A."/>
            <person name="Garfield D.A."/>
            <person name="Garvin B.E."/>
            <person name="Gibson G."/>
            <person name="Gilbert D."/>
            <person name="Gnerre S."/>
            <person name="Godfrey J."/>
            <person name="Good R."/>
            <person name="Gotea V."/>
            <person name="Gravely B."/>
            <person name="Greenberg A.J."/>
            <person name="Griffiths-Jones S."/>
            <person name="Gross S."/>
            <person name="Guigo R."/>
            <person name="Gustafson E.A."/>
            <person name="Haerty W."/>
            <person name="Hahn M.W."/>
            <person name="Halligan D.L."/>
            <person name="Halpern A.L."/>
            <person name="Halter G.M."/>
            <person name="Han M.V."/>
            <person name="Heger A."/>
            <person name="Hillier L."/>
            <person name="Hinrichs A.S."/>
            <person name="Holmes I."/>
            <person name="Hoskins R.A."/>
            <person name="Hubisz M.J."/>
            <person name="Hultmark D."/>
            <person name="Huntley M.A."/>
            <person name="Jaffe D.B."/>
            <person name="Jagadeeshan S."/>
            <person name="Jeck W.R."/>
            <person name="Johnson J."/>
            <person name="Jones C.D."/>
            <person name="Jordan W.C."/>
            <person name="Karpen G.H."/>
            <person name="Kataoka E."/>
            <person name="Keightley P.D."/>
            <person name="Kheradpour P."/>
            <person name="Kirkness E.F."/>
            <person name="Koerich L.B."/>
            <person name="Kristiansen K."/>
            <person name="Kudrna D."/>
            <person name="Kulathinal R.J."/>
            <person name="Kumar S."/>
            <person name="Kwok R."/>
            <person name="Lander E."/>
            <person name="Langley C.H."/>
            <person name="Lapoint R."/>
            <person name="Lazzaro B.P."/>
            <person name="Lee S.J."/>
            <person name="Levesque L."/>
            <person name="Li R."/>
            <person name="Lin C.F."/>
            <person name="Lin M.F."/>
            <person name="Lindblad-Toh K."/>
            <person name="Llopart A."/>
            <person name="Long M."/>
            <person name="Low L."/>
            <person name="Lozovsky E."/>
            <person name="Lu J."/>
            <person name="Luo M."/>
            <person name="Machado C.A."/>
            <person name="Makalowski W."/>
            <person name="Marzo M."/>
            <person name="Matsuda M."/>
            <person name="Matzkin L."/>
            <person name="McAllister B."/>
            <person name="McBride C.S."/>
            <person name="McKernan B."/>
            <person name="McKernan K."/>
            <person name="Mendez-Lago M."/>
            <person name="Minx P."/>
            <person name="Mollenhauer M.U."/>
            <person name="Montooth K."/>
            <person name="Mount S.M."/>
            <person name="Mu X."/>
            <person name="Myers E."/>
            <person name="Negre B."/>
            <person name="Newfeld S."/>
            <person name="Nielsen R."/>
            <person name="Noor M.A."/>
            <person name="O'Grady P."/>
            <person name="Pachter L."/>
            <person name="Papaceit M."/>
            <person name="Parisi M.J."/>
            <person name="Parisi M."/>
            <person name="Parts L."/>
            <person name="Pedersen J.S."/>
            <person name="Pesole G."/>
            <person name="Phillippy A.M."/>
            <person name="Ponting C.P."/>
            <person name="Pop M."/>
            <person name="Porcelli D."/>
            <person name="Powell J.R."/>
            <person name="Prohaska S."/>
            <person name="Pruitt K."/>
            <person name="Puig M."/>
            <person name="Quesneville H."/>
            <person name="Ram K.R."/>
            <person name="Rand D."/>
            <person name="Rasmussen M.D."/>
            <person name="Reed L.K."/>
            <person name="Reenan R."/>
            <person name="Reily A."/>
            <person name="Remington K.A."/>
            <person name="Rieger T.T."/>
            <person name="Ritchie M.G."/>
            <person name="Robin C."/>
            <person name="Rogers Y.H."/>
            <person name="Rohde C."/>
            <person name="Rozas J."/>
            <person name="Rubenfield M.J."/>
            <person name="Ruiz A."/>
            <person name="Russo S."/>
            <person name="Salzberg S.L."/>
            <person name="Sanchez-Gracia A."/>
            <person name="Saranga D.J."/>
            <person name="Sato H."/>
            <person name="Schaeffer S.W."/>
            <person name="Schatz M.C."/>
            <person name="Schlenke T."/>
            <person name="Schwartz R."/>
            <person name="Segarra C."/>
            <person name="Singh R.S."/>
            <person name="Sirot L."/>
            <person name="Sirota M."/>
            <person name="Sisneros N.B."/>
            <person name="Smith C.D."/>
            <person name="Smith T.F."/>
            <person name="Spieth J."/>
            <person name="Stage D.E."/>
            <person name="Stark A."/>
            <person name="Stephan W."/>
            <person name="Strausberg R.L."/>
            <person name="Strempel S."/>
            <person name="Sturgill D."/>
            <person name="Sutton G."/>
            <person name="Sutton G.G."/>
            <person name="Tao W."/>
            <person name="Teichmann S."/>
            <person name="Tobari Y.N."/>
            <person name="Tomimura Y."/>
            <person name="Tsolas J.M."/>
            <person name="Valente V.L."/>
            <person name="Venter E."/>
            <person name="Venter J.C."/>
            <person name="Vicario S."/>
            <person name="Vieira F.G."/>
            <person name="Vilella A.J."/>
            <person name="Villasante A."/>
            <person name="Walenz B."/>
            <person name="Wang J."/>
            <person name="Wasserman M."/>
            <person name="Watts T."/>
            <person name="Wilson D."/>
            <person name="Wilson R.K."/>
            <person name="Wing R.A."/>
            <person name="Wolfner M.F."/>
            <person name="Wong A."/>
            <person name="Wong G.K."/>
            <person name="Wu C.I."/>
            <person name="Wu G."/>
            <person name="Yamamoto D."/>
            <person name="Yang H.P."/>
            <person name="Yang S.P."/>
            <person name="Yorke J.A."/>
            <person name="Yoshida K."/>
            <person name="Zdobnov E."/>
            <person name="Zhang P."/>
            <person name="Zhang Y."/>
            <person name="Zimin A.V."/>
            <person name="Baldwin J."/>
            <person name="Abdouelleil A."/>
            <person name="Abdulkadir J."/>
            <person name="Abebe A."/>
            <person name="Abera B."/>
            <person name="Abreu J."/>
            <person name="Acer S.C."/>
            <person name="Aftuck L."/>
            <person name="Alexander A."/>
            <person name="An P."/>
            <person name="Anderson E."/>
            <person name="Anderson S."/>
            <person name="Arachi H."/>
            <person name="Azer M."/>
            <person name="Bachantsang P."/>
            <person name="Barry A."/>
            <person name="Bayul T."/>
            <person name="Berlin A."/>
            <person name="Bessette D."/>
            <person name="Bloom T."/>
            <person name="Blye J."/>
            <person name="Boguslavskiy L."/>
            <person name="Bonnet C."/>
            <person name="Boukhgalter B."/>
            <person name="Bourzgui I."/>
            <person name="Brown A."/>
            <person name="Cahill P."/>
            <person name="Channer S."/>
            <person name="Cheshatsang Y."/>
            <person name="Chuda L."/>
            <person name="Citroen M."/>
            <person name="Collymore A."/>
            <person name="Cooke P."/>
            <person name="Costello M."/>
            <person name="D'Aco K."/>
            <person name="Daza R."/>
            <person name="De Haan G."/>
            <person name="DeGray S."/>
            <person name="DeMaso C."/>
            <person name="Dhargay N."/>
            <person name="Dooley K."/>
            <person name="Dooley E."/>
            <person name="Doricent M."/>
            <person name="Dorje P."/>
            <person name="Dorjee K."/>
            <person name="Dupes A."/>
            <person name="Elong R."/>
            <person name="Falk J."/>
            <person name="Farina A."/>
            <person name="Faro S."/>
            <person name="Ferguson D."/>
            <person name="Fisher S."/>
            <person name="Foley C.D."/>
            <person name="Franke A."/>
            <person name="Friedrich D."/>
            <person name="Gadbois L."/>
            <person name="Gearin G."/>
            <person name="Gearin C.R."/>
            <person name="Giannoukos G."/>
            <person name="Goode T."/>
            <person name="Graham J."/>
            <person name="Grandbois E."/>
            <person name="Grewal S."/>
            <person name="Gyaltsen K."/>
            <person name="Hafez N."/>
            <person name="Hagos B."/>
            <person name="Hall J."/>
            <person name="Henson C."/>
            <person name="Hollinger A."/>
            <person name="Honan T."/>
            <person name="Huard M.D."/>
            <person name="Hughes L."/>
            <person name="Hurhula B."/>
            <person name="Husby M.E."/>
            <person name="Kamat A."/>
            <person name="Kanga B."/>
            <person name="Kashin S."/>
            <person name="Khazanovich D."/>
            <person name="Kisner P."/>
            <person name="Lance K."/>
            <person name="Lara M."/>
            <person name="Lee W."/>
            <person name="Lennon N."/>
            <person name="Letendre F."/>
            <person name="LeVine R."/>
            <person name="Lipovsky A."/>
            <person name="Liu X."/>
            <person name="Liu J."/>
            <person name="Liu S."/>
            <person name="Lokyitsang T."/>
            <person name="Lokyitsang Y."/>
            <person name="Lubonja R."/>
            <person name="Lui A."/>
            <person name="MacDonald P."/>
            <person name="Magnisalis V."/>
            <person name="Maru K."/>
            <person name="Matthews C."/>
            <person name="McCusker W."/>
            <person name="McDonough S."/>
            <person name="Mehta T."/>
            <person name="Meldrim J."/>
            <person name="Meneus L."/>
            <person name="Mihai O."/>
            <person name="Mihalev A."/>
            <person name="Mihova T."/>
            <person name="Mittelman R."/>
            <person name="Mlenga V."/>
            <person name="Montmayeur A."/>
            <person name="Mulrain L."/>
            <person name="Navidi A."/>
            <person name="Naylor J."/>
            <person name="Negash T."/>
            <person name="Nguyen T."/>
            <person name="Nguyen N."/>
            <person name="Nicol R."/>
            <person name="Norbu C."/>
            <person name="Norbu N."/>
            <person name="Novod N."/>
            <person name="O'Neill B."/>
            <person name="Osman S."/>
            <person name="Markiewicz E."/>
            <person name="Oyono O.L."/>
            <person name="Patti C."/>
            <person name="Phunkhang P."/>
            <person name="Pierre F."/>
            <person name="Priest M."/>
            <person name="Raghuraman S."/>
            <person name="Rege F."/>
            <person name="Reyes R."/>
            <person name="Rise C."/>
            <person name="Rogov P."/>
            <person name="Ross K."/>
            <person name="Ryan E."/>
            <person name="Settipalli S."/>
            <person name="Shea T."/>
            <person name="Sherpa N."/>
            <person name="Shi L."/>
            <person name="Shih D."/>
            <person name="Sparrow T."/>
            <person name="Spaulding J."/>
            <person name="Stalker J."/>
            <person name="Stange-Thomann N."/>
            <person name="Stavropoulos S."/>
            <person name="Stone C."/>
            <person name="Strader C."/>
            <person name="Tesfaye S."/>
            <person name="Thomson T."/>
            <person name="Thoulutsang Y."/>
            <person name="Thoulutsang D."/>
            <person name="Topham K."/>
            <person name="Topping I."/>
            <person name="Tsamla T."/>
            <person name="Vassiliev H."/>
            <person name="Vo A."/>
            <person name="Wangchuk T."/>
            <person name="Wangdi T."/>
            <person name="Weiand M."/>
            <person name="Wilkinson J."/>
            <person name="Wilson A."/>
            <person name="Yadav S."/>
            <person name="Young G."/>
            <person name="Yu Q."/>
            <person name="Zembek L."/>
            <person name="Zhong D."/>
            <person name="Zimmer A."/>
            <person name="Zwirko Z."/>
            <person name="Jaffe D.B."/>
            <person name="Alvarez P."/>
            <person name="Brockman W."/>
            <person name="Butler J."/>
            <person name="Chin C."/>
            <person name="Gnerre S."/>
            <person name="Grabherr M."/>
            <person name="Kleber M."/>
            <person name="Mauceli E."/>
            <person name="MacCallum I."/>
        </authorList>
    </citation>
    <scope>NUCLEOTIDE SEQUENCE [LARGE SCALE GENOMIC DNA]</scope>
    <source>
        <strain evidence="5">Tucson 14024-0371.13</strain>
    </source>
</reference>
<dbReference type="InterPro" id="IPR016186">
    <property type="entry name" value="C-type_lectin-like/link_sf"/>
</dbReference>